<feature type="non-terminal residue" evidence="1">
    <location>
        <position position="81"/>
    </location>
</feature>
<reference evidence="1" key="1">
    <citation type="journal article" date="2023" name="IScience">
        <title>Live-bearing cockroach genome reveals convergent evolutionary mechanisms linked to viviparity in insects and beyond.</title>
        <authorList>
            <person name="Fouks B."/>
            <person name="Harrison M.C."/>
            <person name="Mikhailova A.A."/>
            <person name="Marchal E."/>
            <person name="English S."/>
            <person name="Carruthers M."/>
            <person name="Jennings E.C."/>
            <person name="Chiamaka E.L."/>
            <person name="Frigard R.A."/>
            <person name="Pippel M."/>
            <person name="Attardo G.M."/>
            <person name="Benoit J.B."/>
            <person name="Bornberg-Bauer E."/>
            <person name="Tobe S.S."/>
        </authorList>
    </citation>
    <scope>NUCLEOTIDE SEQUENCE</scope>
    <source>
        <strain evidence="1">Stay&amp;Tobe</strain>
    </source>
</reference>
<dbReference type="EMBL" id="JASPKZ010001948">
    <property type="protein sequence ID" value="KAJ9597031.1"/>
    <property type="molecule type" value="Genomic_DNA"/>
</dbReference>
<accession>A0AAD8AEC0</accession>
<sequence>NLITRHNGTFTSSDSSTAAASHGLRKLFTNEAAEYNQNYINIHRANYTDLGSDMWQVQYEHISDNIPKWLVHLLFEDFLTM</sequence>
<name>A0AAD8AEC0_DIPPU</name>
<dbReference type="AlphaFoldDB" id="A0AAD8AEC0"/>
<proteinExistence type="predicted"/>
<reference evidence="1" key="2">
    <citation type="submission" date="2023-05" db="EMBL/GenBank/DDBJ databases">
        <authorList>
            <person name="Fouks B."/>
        </authorList>
    </citation>
    <scope>NUCLEOTIDE SEQUENCE</scope>
    <source>
        <strain evidence="1">Stay&amp;Tobe</strain>
        <tissue evidence="1">Testes</tissue>
    </source>
</reference>
<comment type="caution">
    <text evidence="1">The sequence shown here is derived from an EMBL/GenBank/DDBJ whole genome shotgun (WGS) entry which is preliminary data.</text>
</comment>
<evidence type="ECO:0000313" key="2">
    <source>
        <dbReference type="Proteomes" id="UP001233999"/>
    </source>
</evidence>
<keyword evidence="2" id="KW-1185">Reference proteome</keyword>
<evidence type="ECO:0000313" key="1">
    <source>
        <dbReference type="EMBL" id="KAJ9597031.1"/>
    </source>
</evidence>
<dbReference type="Proteomes" id="UP001233999">
    <property type="component" value="Unassembled WGS sequence"/>
</dbReference>
<organism evidence="1 2">
    <name type="scientific">Diploptera punctata</name>
    <name type="common">Pacific beetle cockroach</name>
    <dbReference type="NCBI Taxonomy" id="6984"/>
    <lineage>
        <taxon>Eukaryota</taxon>
        <taxon>Metazoa</taxon>
        <taxon>Ecdysozoa</taxon>
        <taxon>Arthropoda</taxon>
        <taxon>Hexapoda</taxon>
        <taxon>Insecta</taxon>
        <taxon>Pterygota</taxon>
        <taxon>Neoptera</taxon>
        <taxon>Polyneoptera</taxon>
        <taxon>Dictyoptera</taxon>
        <taxon>Blattodea</taxon>
        <taxon>Blaberoidea</taxon>
        <taxon>Blaberidae</taxon>
        <taxon>Diplopterinae</taxon>
        <taxon>Diploptera</taxon>
    </lineage>
</organism>
<feature type="non-terminal residue" evidence="1">
    <location>
        <position position="1"/>
    </location>
</feature>
<protein>
    <submittedName>
        <fullName evidence="1">Uncharacterized protein</fullName>
    </submittedName>
</protein>
<gene>
    <name evidence="1" type="ORF">L9F63_011974</name>
</gene>